<name>A0A6G1JKA8_9PLEO</name>
<sequence>MARTKRPPIHSPQSSRSLTALCVTAYAPLTPLASTLAIEGASTNTQIATNWATHDHALAPLEAEAWKTQLQFAHGIIKSALDQRDQHTVSESEYFSALDIANIETGVEYLEEHGEKVSPREKREIQKESLIE</sequence>
<protein>
    <submittedName>
        <fullName evidence="2">Uncharacterized protein</fullName>
    </submittedName>
</protein>
<keyword evidence="3" id="KW-1185">Reference proteome</keyword>
<evidence type="ECO:0000256" key="1">
    <source>
        <dbReference type="SAM" id="MobiDB-lite"/>
    </source>
</evidence>
<dbReference type="AlphaFoldDB" id="A0A6G1JKA8"/>
<reference evidence="2" key="1">
    <citation type="journal article" date="2020" name="Stud. Mycol.">
        <title>101 Dothideomycetes genomes: a test case for predicting lifestyles and emergence of pathogens.</title>
        <authorList>
            <person name="Haridas S."/>
            <person name="Albert R."/>
            <person name="Binder M."/>
            <person name="Bloem J."/>
            <person name="Labutti K."/>
            <person name="Salamov A."/>
            <person name="Andreopoulos B."/>
            <person name="Baker S."/>
            <person name="Barry K."/>
            <person name="Bills G."/>
            <person name="Bluhm B."/>
            <person name="Cannon C."/>
            <person name="Castanera R."/>
            <person name="Culley D."/>
            <person name="Daum C."/>
            <person name="Ezra D."/>
            <person name="Gonzalez J."/>
            <person name="Henrissat B."/>
            <person name="Kuo A."/>
            <person name="Liang C."/>
            <person name="Lipzen A."/>
            <person name="Lutzoni F."/>
            <person name="Magnuson J."/>
            <person name="Mondo S."/>
            <person name="Nolan M."/>
            <person name="Ohm R."/>
            <person name="Pangilinan J."/>
            <person name="Park H.-J."/>
            <person name="Ramirez L."/>
            <person name="Alfaro M."/>
            <person name="Sun H."/>
            <person name="Tritt A."/>
            <person name="Yoshinaga Y."/>
            <person name="Zwiers L.-H."/>
            <person name="Turgeon B."/>
            <person name="Goodwin S."/>
            <person name="Spatafora J."/>
            <person name="Crous P."/>
            <person name="Grigoriev I."/>
        </authorList>
    </citation>
    <scope>NUCLEOTIDE SEQUENCE</scope>
    <source>
        <strain evidence="2">CBS 122367</strain>
    </source>
</reference>
<organism evidence="2 3">
    <name type="scientific">Lentithecium fluviatile CBS 122367</name>
    <dbReference type="NCBI Taxonomy" id="1168545"/>
    <lineage>
        <taxon>Eukaryota</taxon>
        <taxon>Fungi</taxon>
        <taxon>Dikarya</taxon>
        <taxon>Ascomycota</taxon>
        <taxon>Pezizomycotina</taxon>
        <taxon>Dothideomycetes</taxon>
        <taxon>Pleosporomycetidae</taxon>
        <taxon>Pleosporales</taxon>
        <taxon>Massarineae</taxon>
        <taxon>Lentitheciaceae</taxon>
        <taxon>Lentithecium</taxon>
    </lineage>
</organism>
<feature type="region of interest" description="Disordered" evidence="1">
    <location>
        <begin position="112"/>
        <end position="132"/>
    </location>
</feature>
<accession>A0A6G1JKA8</accession>
<proteinExistence type="predicted"/>
<evidence type="ECO:0000313" key="3">
    <source>
        <dbReference type="Proteomes" id="UP000799291"/>
    </source>
</evidence>
<gene>
    <name evidence="2" type="ORF">K458DRAFT_61496</name>
</gene>
<dbReference type="EMBL" id="MU005570">
    <property type="protein sequence ID" value="KAF2690660.1"/>
    <property type="molecule type" value="Genomic_DNA"/>
</dbReference>
<evidence type="ECO:0000313" key="2">
    <source>
        <dbReference type="EMBL" id="KAF2690660.1"/>
    </source>
</evidence>
<dbReference type="Proteomes" id="UP000799291">
    <property type="component" value="Unassembled WGS sequence"/>
</dbReference>